<dbReference type="PANTHER" id="PTHR11067">
    <property type="entry name" value="INOSINE TRIPHOSPHATE PYROPHOSPHATASE/HAM1 PROTEIN"/>
    <property type="match status" value="1"/>
</dbReference>
<gene>
    <name evidence="12" type="ORF">D1868_02600</name>
</gene>
<feature type="binding site" evidence="10">
    <location>
        <begin position="19"/>
        <end position="24"/>
    </location>
    <ligand>
        <name>substrate</name>
    </ligand>
</feature>
<dbReference type="NCBIfam" id="TIGR00042">
    <property type="entry name" value="RdgB/HAM1 family non-canonical purine NTP pyrophosphatase"/>
    <property type="match status" value="1"/>
</dbReference>
<evidence type="ECO:0000256" key="8">
    <source>
        <dbReference type="ARBA" id="ARBA00051875"/>
    </source>
</evidence>
<dbReference type="KEGG" id="sazo:D1868_02600"/>
<feature type="binding site" evidence="10">
    <location>
        <begin position="180"/>
        <end position="181"/>
    </location>
    <ligand>
        <name>substrate</name>
    </ligand>
</feature>
<evidence type="ECO:0000256" key="9">
    <source>
        <dbReference type="ARBA" id="ARBA00052017"/>
    </source>
</evidence>
<evidence type="ECO:0000256" key="4">
    <source>
        <dbReference type="ARBA" id="ARBA00022741"/>
    </source>
</evidence>
<dbReference type="GO" id="GO:0035870">
    <property type="term" value="F:dITP diphosphatase activity"/>
    <property type="evidence" value="ECO:0007669"/>
    <property type="project" value="UniProtKB-UniRule"/>
</dbReference>
<dbReference type="AlphaFoldDB" id="A0A650CMS8"/>
<feature type="binding site" evidence="10">
    <location>
        <position position="77"/>
    </location>
    <ligand>
        <name>Mg(2+)</name>
        <dbReference type="ChEBI" id="CHEBI:18420"/>
    </ligand>
</feature>
<feature type="active site" description="Proton acceptor" evidence="10">
    <location>
        <position position="77"/>
    </location>
</feature>
<comment type="catalytic activity">
    <reaction evidence="8 10">
        <text>dITP + H2O = dIMP + diphosphate + H(+)</text>
        <dbReference type="Rhea" id="RHEA:28342"/>
        <dbReference type="ChEBI" id="CHEBI:15377"/>
        <dbReference type="ChEBI" id="CHEBI:15378"/>
        <dbReference type="ChEBI" id="CHEBI:33019"/>
        <dbReference type="ChEBI" id="CHEBI:61194"/>
        <dbReference type="ChEBI" id="CHEBI:61382"/>
        <dbReference type="EC" id="3.6.1.66"/>
    </reaction>
</comment>
<evidence type="ECO:0000256" key="11">
    <source>
        <dbReference type="RuleBase" id="RU003781"/>
    </source>
</evidence>
<feature type="binding site" evidence="10">
    <location>
        <begin position="152"/>
        <end position="155"/>
    </location>
    <ligand>
        <name>substrate</name>
    </ligand>
</feature>
<organism evidence="12 13">
    <name type="scientific">Stygiolobus azoricus</name>
    <dbReference type="NCBI Taxonomy" id="41675"/>
    <lineage>
        <taxon>Archaea</taxon>
        <taxon>Thermoproteota</taxon>
        <taxon>Thermoprotei</taxon>
        <taxon>Sulfolobales</taxon>
        <taxon>Sulfolobaceae</taxon>
        <taxon>Stygiolobus</taxon>
    </lineage>
</organism>
<dbReference type="InterPro" id="IPR029001">
    <property type="entry name" value="ITPase-like_fam"/>
</dbReference>
<dbReference type="EC" id="3.6.1.66" evidence="10"/>
<sequence>MSKREEKGVNSNDKLLLVTSNENKFREISEVAKSYGIKIEWLNIPKFEIQADNLEEIVRYSAITIYQVIRKPLIVEDSGLFINALNGFPGPYTNYVRRKLGLEGILKLLNNVEDRSAYFKTVMCYVSDKEINLFTGVVNGRISERIRGEKGFGFDPIFIPENEERTFAEMSTEEKNKYSHRAKAFMSFLNYYMRENRKT</sequence>
<dbReference type="PANTHER" id="PTHR11067:SF9">
    <property type="entry name" value="INOSINE TRIPHOSPHATE PYROPHOSPHATASE"/>
    <property type="match status" value="1"/>
</dbReference>
<dbReference type="GO" id="GO:0046872">
    <property type="term" value="F:metal ion binding"/>
    <property type="evidence" value="ECO:0007669"/>
    <property type="project" value="UniProtKB-KW"/>
</dbReference>
<reference evidence="12 13" key="1">
    <citation type="submission" date="2019-10" db="EMBL/GenBank/DDBJ databases">
        <title>Genome Sequences from Six Type Strain Members of the Archaeal Family Sulfolobaceae: Acidianus ambivalens, Acidianus infernus, Metallosphaera prunae, Stygiolobus azoricus, Sulfolobus metallicus, and Sulfurisphaera ohwakuensis.</title>
        <authorList>
            <person name="Counts J.A."/>
            <person name="Kelly R.M."/>
        </authorList>
    </citation>
    <scope>NUCLEOTIDE SEQUENCE [LARGE SCALE GENOMIC DNA]</scope>
    <source>
        <strain evidence="12 13">FC6</strain>
    </source>
</reference>
<dbReference type="CDD" id="cd00515">
    <property type="entry name" value="HAM1"/>
    <property type="match status" value="1"/>
</dbReference>
<keyword evidence="3 10" id="KW-0479">Metal-binding</keyword>
<comment type="catalytic activity">
    <reaction evidence="9 10">
        <text>XTP + H2O = XMP + diphosphate + H(+)</text>
        <dbReference type="Rhea" id="RHEA:28610"/>
        <dbReference type="ChEBI" id="CHEBI:15377"/>
        <dbReference type="ChEBI" id="CHEBI:15378"/>
        <dbReference type="ChEBI" id="CHEBI:33019"/>
        <dbReference type="ChEBI" id="CHEBI:57464"/>
        <dbReference type="ChEBI" id="CHEBI:61314"/>
        <dbReference type="EC" id="3.6.1.66"/>
    </reaction>
</comment>
<feature type="binding site" evidence="10">
    <location>
        <position position="48"/>
    </location>
    <ligand>
        <name>Mg(2+)</name>
        <dbReference type="ChEBI" id="CHEBI:18420"/>
    </ligand>
</feature>
<dbReference type="HAMAP" id="MF_01405">
    <property type="entry name" value="Non_canon_purine_NTPase"/>
    <property type="match status" value="1"/>
</dbReference>
<evidence type="ECO:0000256" key="3">
    <source>
        <dbReference type="ARBA" id="ARBA00022723"/>
    </source>
</evidence>
<name>A0A650CMS8_9CREN</name>
<dbReference type="OrthoDB" id="372108at2157"/>
<evidence type="ECO:0000256" key="1">
    <source>
        <dbReference type="ARBA" id="ARBA00008023"/>
    </source>
</evidence>
<dbReference type="GeneID" id="42797927"/>
<keyword evidence="4 10" id="KW-0547">Nucleotide-binding</keyword>
<comment type="cofactor">
    <cofactor evidence="10">
        <name>Mg(2+)</name>
        <dbReference type="ChEBI" id="CHEBI:18420"/>
    </cofactor>
    <text evidence="10">Binds 1 Mg(2+) ion per subunit.</text>
</comment>
<keyword evidence="6 10" id="KW-0460">Magnesium</keyword>
<dbReference type="GO" id="GO:0000166">
    <property type="term" value="F:nucleotide binding"/>
    <property type="evidence" value="ECO:0007669"/>
    <property type="project" value="UniProtKB-KW"/>
</dbReference>
<dbReference type="SUPFAM" id="SSF52972">
    <property type="entry name" value="ITPase-like"/>
    <property type="match status" value="1"/>
</dbReference>
<dbReference type="InterPro" id="IPR020922">
    <property type="entry name" value="dITP/XTP_pyrophosphatase"/>
</dbReference>
<dbReference type="GO" id="GO:0017111">
    <property type="term" value="F:ribonucleoside triphosphate phosphatase activity"/>
    <property type="evidence" value="ECO:0007669"/>
    <property type="project" value="InterPro"/>
</dbReference>
<evidence type="ECO:0000313" key="12">
    <source>
        <dbReference type="EMBL" id="QGR18985.1"/>
    </source>
</evidence>
<keyword evidence="5 10" id="KW-0378">Hydrolase</keyword>
<dbReference type="EMBL" id="CP045483">
    <property type="protein sequence ID" value="QGR18985.1"/>
    <property type="molecule type" value="Genomic_DNA"/>
</dbReference>
<evidence type="ECO:0000256" key="2">
    <source>
        <dbReference type="ARBA" id="ARBA00011738"/>
    </source>
</evidence>
<dbReference type="GO" id="GO:0036220">
    <property type="term" value="F:ITP diphosphatase activity"/>
    <property type="evidence" value="ECO:0007669"/>
    <property type="project" value="UniProtKB-UniRule"/>
</dbReference>
<dbReference type="NCBIfam" id="NF011396">
    <property type="entry name" value="PRK14821.1"/>
    <property type="match status" value="1"/>
</dbReference>
<dbReference type="Pfam" id="PF01725">
    <property type="entry name" value="Ham1p_like"/>
    <property type="match status" value="1"/>
</dbReference>
<protein>
    <recommendedName>
        <fullName evidence="10">dITP/XTP pyrophosphatase</fullName>
        <ecNumber evidence="10">3.6.1.66</ecNumber>
    </recommendedName>
    <alternativeName>
        <fullName evidence="10">Non-canonical purine NTP pyrophosphatase</fullName>
    </alternativeName>
    <alternativeName>
        <fullName evidence="10">Non-standard purine NTP pyrophosphatase</fullName>
    </alternativeName>
    <alternativeName>
        <fullName evidence="10">Nucleoside-triphosphate diphosphatase</fullName>
    </alternativeName>
    <alternativeName>
        <fullName evidence="10">Nucleoside-triphosphate pyrophosphatase</fullName>
        <shortName evidence="10">NTPase</shortName>
    </alternativeName>
</protein>
<proteinExistence type="inferred from homology"/>
<comment type="similarity">
    <text evidence="1 10 11">Belongs to the HAM1 NTPase family.</text>
</comment>
<dbReference type="FunFam" id="3.90.950.10:FF:000001">
    <property type="entry name" value="dITP/XTP pyrophosphatase"/>
    <property type="match status" value="1"/>
</dbReference>
<keyword evidence="13" id="KW-1185">Reference proteome</keyword>
<comment type="subunit">
    <text evidence="2 10">Homodimer.</text>
</comment>
<keyword evidence="7 10" id="KW-0546">Nucleotide metabolism</keyword>
<feature type="binding site" evidence="10">
    <location>
        <position position="175"/>
    </location>
    <ligand>
        <name>substrate</name>
    </ligand>
</feature>
<dbReference type="Proteomes" id="UP000423396">
    <property type="component" value="Chromosome"/>
</dbReference>
<dbReference type="GO" id="GO:0009146">
    <property type="term" value="P:purine nucleoside triphosphate catabolic process"/>
    <property type="evidence" value="ECO:0007669"/>
    <property type="project" value="UniProtKB-UniRule"/>
</dbReference>
<dbReference type="GO" id="GO:0005737">
    <property type="term" value="C:cytoplasm"/>
    <property type="evidence" value="ECO:0007669"/>
    <property type="project" value="TreeGrafter"/>
</dbReference>
<dbReference type="InterPro" id="IPR002637">
    <property type="entry name" value="RdgB/HAM1"/>
</dbReference>
<dbReference type="RefSeq" id="WP_156005240.1">
    <property type="nucleotide sequence ID" value="NZ_CP045483.1"/>
</dbReference>
<evidence type="ECO:0000256" key="7">
    <source>
        <dbReference type="ARBA" id="ARBA00023080"/>
    </source>
</evidence>
<feature type="binding site" evidence="10">
    <location>
        <position position="78"/>
    </location>
    <ligand>
        <name>substrate</name>
    </ligand>
</feature>
<comment type="catalytic activity">
    <reaction evidence="10">
        <text>ITP + H2O = IMP + diphosphate + H(+)</text>
        <dbReference type="Rhea" id="RHEA:29399"/>
        <dbReference type="ChEBI" id="CHEBI:15377"/>
        <dbReference type="ChEBI" id="CHEBI:15378"/>
        <dbReference type="ChEBI" id="CHEBI:33019"/>
        <dbReference type="ChEBI" id="CHEBI:58053"/>
        <dbReference type="ChEBI" id="CHEBI:61402"/>
        <dbReference type="EC" id="3.6.1.66"/>
    </reaction>
</comment>
<dbReference type="GO" id="GO:0009117">
    <property type="term" value="P:nucleotide metabolic process"/>
    <property type="evidence" value="ECO:0007669"/>
    <property type="project" value="UniProtKB-KW"/>
</dbReference>
<comment type="function">
    <text evidence="10">Pyrophosphatase that catalyzes the hydrolysis of nucleoside triphosphates to their monophosphate derivatives, with a high preference for the non-canonical purine nucleotides XTP (xanthosine triphosphate), dITP (deoxyinosine triphosphate) and ITP. Seems to function as a house-cleaning enzyme that removes non-canonical purine nucleotides from the nucleotide pool, thus preventing their incorporation into DNA/RNA and avoiding chromosomal lesions.</text>
</comment>
<accession>A0A650CMS8</accession>
<evidence type="ECO:0000256" key="5">
    <source>
        <dbReference type="ARBA" id="ARBA00022801"/>
    </source>
</evidence>
<evidence type="ECO:0000256" key="10">
    <source>
        <dbReference type="HAMAP-Rule" id="MF_01405"/>
    </source>
</evidence>
<evidence type="ECO:0000313" key="13">
    <source>
        <dbReference type="Proteomes" id="UP000423396"/>
    </source>
</evidence>
<dbReference type="Gene3D" id="3.90.950.10">
    <property type="match status" value="1"/>
</dbReference>
<dbReference type="GO" id="GO:0036222">
    <property type="term" value="F:XTP diphosphatase activity"/>
    <property type="evidence" value="ECO:0007669"/>
    <property type="project" value="UniProtKB-UniRule"/>
</dbReference>
<evidence type="ECO:0000256" key="6">
    <source>
        <dbReference type="ARBA" id="ARBA00022842"/>
    </source>
</evidence>